<dbReference type="Gene3D" id="2.60.120.10">
    <property type="entry name" value="Jelly Rolls"/>
    <property type="match status" value="1"/>
</dbReference>
<dbReference type="PANTHER" id="PTHR46797">
    <property type="entry name" value="HTH-TYPE TRANSCRIPTIONAL REGULATOR"/>
    <property type="match status" value="1"/>
</dbReference>
<gene>
    <name evidence="3" type="ORF">R2601_08361</name>
</gene>
<dbReference type="PANTHER" id="PTHR46797:SF10">
    <property type="entry name" value="BLR1115 PROTEIN"/>
    <property type="match status" value="1"/>
</dbReference>
<dbReference type="STRING" id="314265.R2601_08361"/>
<dbReference type="HOGENOM" id="CLU_085376_4_0_5"/>
<dbReference type="InterPro" id="IPR011051">
    <property type="entry name" value="RmlC_Cupin_sf"/>
</dbReference>
<dbReference type="PROSITE" id="PS50943">
    <property type="entry name" value="HTH_CROC1"/>
    <property type="match status" value="1"/>
</dbReference>
<evidence type="ECO:0000256" key="1">
    <source>
        <dbReference type="ARBA" id="ARBA00023125"/>
    </source>
</evidence>
<keyword evidence="4" id="KW-1185">Reference proteome</keyword>
<dbReference type="EMBL" id="AATQ01000048">
    <property type="protein sequence ID" value="EAU44346.1"/>
    <property type="molecule type" value="Genomic_DNA"/>
</dbReference>
<protein>
    <submittedName>
        <fullName evidence="3">Putative DNA-binding protein</fullName>
    </submittedName>
</protein>
<dbReference type="GO" id="GO:0003700">
    <property type="term" value="F:DNA-binding transcription factor activity"/>
    <property type="evidence" value="ECO:0007669"/>
    <property type="project" value="TreeGrafter"/>
</dbReference>
<dbReference type="CDD" id="cd02209">
    <property type="entry name" value="cupin_XRE_C"/>
    <property type="match status" value="1"/>
</dbReference>
<reference evidence="3 4" key="1">
    <citation type="journal article" date="2010" name="J. Bacteriol.">
        <title>Genome sequences of Pelagibaca bermudensis HTCC2601T and Maritimibacter alkaliphilus HTCC2654T, the type strains of two marine Roseobacter genera.</title>
        <authorList>
            <person name="Thrash J.C."/>
            <person name="Cho J.C."/>
            <person name="Ferriera S."/>
            <person name="Johnson J."/>
            <person name="Vergin K.L."/>
            <person name="Giovannoni S.J."/>
        </authorList>
    </citation>
    <scope>NUCLEOTIDE SEQUENCE [LARGE SCALE GENOMIC DNA]</scope>
    <source>
        <strain evidence="4">DSM 26914 / JCM 13377 / KCTC 12554 / HTCC2601</strain>
    </source>
</reference>
<dbReference type="InterPro" id="IPR014710">
    <property type="entry name" value="RmlC-like_jellyroll"/>
</dbReference>
<evidence type="ECO:0000313" key="4">
    <source>
        <dbReference type="Proteomes" id="UP000006230"/>
    </source>
</evidence>
<dbReference type="GO" id="GO:0005829">
    <property type="term" value="C:cytosol"/>
    <property type="evidence" value="ECO:0007669"/>
    <property type="project" value="TreeGrafter"/>
</dbReference>
<evidence type="ECO:0000313" key="3">
    <source>
        <dbReference type="EMBL" id="EAU44346.1"/>
    </source>
</evidence>
<dbReference type="SMART" id="SM00530">
    <property type="entry name" value="HTH_XRE"/>
    <property type="match status" value="1"/>
</dbReference>
<organism evidence="3 4">
    <name type="scientific">Salipiger bermudensis (strain DSM 26914 / JCM 13377 / KCTC 12554 / HTCC2601)</name>
    <name type="common">Pelagibaca bermudensis</name>
    <dbReference type="NCBI Taxonomy" id="314265"/>
    <lineage>
        <taxon>Bacteria</taxon>
        <taxon>Pseudomonadati</taxon>
        <taxon>Pseudomonadota</taxon>
        <taxon>Alphaproteobacteria</taxon>
        <taxon>Rhodobacterales</taxon>
        <taxon>Roseobacteraceae</taxon>
        <taxon>Salipiger</taxon>
    </lineage>
</organism>
<dbReference type="SUPFAM" id="SSF47413">
    <property type="entry name" value="lambda repressor-like DNA-binding domains"/>
    <property type="match status" value="1"/>
</dbReference>
<dbReference type="SUPFAM" id="SSF51182">
    <property type="entry name" value="RmlC-like cupins"/>
    <property type="match status" value="1"/>
</dbReference>
<dbReference type="Proteomes" id="UP000006230">
    <property type="component" value="Unassembled WGS sequence"/>
</dbReference>
<keyword evidence="1 3" id="KW-0238">DNA-binding</keyword>
<dbReference type="CDD" id="cd00093">
    <property type="entry name" value="HTH_XRE"/>
    <property type="match status" value="1"/>
</dbReference>
<comment type="caution">
    <text evidence="3">The sequence shown here is derived from an EMBL/GenBank/DDBJ whole genome shotgun (WGS) entry which is preliminary data.</text>
</comment>
<evidence type="ECO:0000259" key="2">
    <source>
        <dbReference type="PROSITE" id="PS50943"/>
    </source>
</evidence>
<dbReference type="RefSeq" id="WP_007792195.1">
    <property type="nucleotide sequence ID" value="NZ_DS022276.1"/>
</dbReference>
<dbReference type="InterPro" id="IPR001387">
    <property type="entry name" value="Cro/C1-type_HTH"/>
</dbReference>
<dbReference type="GO" id="GO:0003677">
    <property type="term" value="F:DNA binding"/>
    <property type="evidence" value="ECO:0007669"/>
    <property type="project" value="UniProtKB-KW"/>
</dbReference>
<sequence length="184" mass="20095">MVSPLTTRLSQRLSALRAERDLTLEALAAQSGLSRAALSRMEKAEVSPTAEQLGKLCAAYGLTMSRLLAMVEESFPACVPEAEQPVWQDRGFTRRVVSPGSAALAGEVLDCTLAPDSDISYHRPPVADLEHHLVLLTGRLAVTLDDRRHDLAPGDALRYRLSGASRFQTPPREAARYMLFLVTP</sequence>
<dbReference type="Gene3D" id="1.10.260.40">
    <property type="entry name" value="lambda repressor-like DNA-binding domains"/>
    <property type="match status" value="1"/>
</dbReference>
<dbReference type="AlphaFoldDB" id="Q0FJL2"/>
<dbReference type="eggNOG" id="COG1396">
    <property type="taxonomic scope" value="Bacteria"/>
</dbReference>
<dbReference type="OrthoDB" id="189170at2"/>
<feature type="domain" description="HTH cro/C1-type" evidence="2">
    <location>
        <begin position="13"/>
        <end position="67"/>
    </location>
</feature>
<dbReference type="InterPro" id="IPR010982">
    <property type="entry name" value="Lambda_DNA-bd_dom_sf"/>
</dbReference>
<dbReference type="Pfam" id="PF01381">
    <property type="entry name" value="HTH_3"/>
    <property type="match status" value="1"/>
</dbReference>
<name>Q0FJL2_SALBH</name>
<accession>Q0FJL2</accession>
<proteinExistence type="predicted"/>
<dbReference type="InterPro" id="IPR050807">
    <property type="entry name" value="TransReg_Diox_bact_type"/>
</dbReference>